<dbReference type="EMBL" id="JAJTJA010000012">
    <property type="protein sequence ID" value="KAH8691324.1"/>
    <property type="molecule type" value="Genomic_DNA"/>
</dbReference>
<organism evidence="2 3">
    <name type="scientific">Talaromyces proteolyticus</name>
    <dbReference type="NCBI Taxonomy" id="1131652"/>
    <lineage>
        <taxon>Eukaryota</taxon>
        <taxon>Fungi</taxon>
        <taxon>Dikarya</taxon>
        <taxon>Ascomycota</taxon>
        <taxon>Pezizomycotina</taxon>
        <taxon>Eurotiomycetes</taxon>
        <taxon>Eurotiomycetidae</taxon>
        <taxon>Eurotiales</taxon>
        <taxon>Trichocomaceae</taxon>
        <taxon>Talaromyces</taxon>
        <taxon>Talaromyces sect. Bacilispori</taxon>
    </lineage>
</organism>
<reference evidence="2" key="1">
    <citation type="submission" date="2021-12" db="EMBL/GenBank/DDBJ databases">
        <title>Convergent genome expansion in fungi linked to evolution of root-endophyte symbiosis.</title>
        <authorList>
            <consortium name="DOE Joint Genome Institute"/>
            <person name="Ke Y.-H."/>
            <person name="Bonito G."/>
            <person name="Liao H.-L."/>
            <person name="Looney B."/>
            <person name="Rojas-Flechas A."/>
            <person name="Nash J."/>
            <person name="Hameed K."/>
            <person name="Schadt C."/>
            <person name="Martin F."/>
            <person name="Crous P.W."/>
            <person name="Miettinen O."/>
            <person name="Magnuson J.K."/>
            <person name="Labbe J."/>
            <person name="Jacobson D."/>
            <person name="Doktycz M.J."/>
            <person name="Veneault-Fourrey C."/>
            <person name="Kuo A."/>
            <person name="Mondo S."/>
            <person name="Calhoun S."/>
            <person name="Riley R."/>
            <person name="Ohm R."/>
            <person name="LaButti K."/>
            <person name="Andreopoulos B."/>
            <person name="Pangilinan J."/>
            <person name="Nolan M."/>
            <person name="Tritt A."/>
            <person name="Clum A."/>
            <person name="Lipzen A."/>
            <person name="Daum C."/>
            <person name="Barry K."/>
            <person name="Grigoriev I.V."/>
            <person name="Vilgalys R."/>
        </authorList>
    </citation>
    <scope>NUCLEOTIDE SEQUENCE</scope>
    <source>
        <strain evidence="2">PMI_201</strain>
    </source>
</reference>
<evidence type="ECO:0000313" key="2">
    <source>
        <dbReference type="EMBL" id="KAH8691324.1"/>
    </source>
</evidence>
<evidence type="ECO:0000256" key="1">
    <source>
        <dbReference type="SAM" id="SignalP"/>
    </source>
</evidence>
<dbReference type="Proteomes" id="UP001201262">
    <property type="component" value="Unassembled WGS sequence"/>
</dbReference>
<comment type="caution">
    <text evidence="2">The sequence shown here is derived from an EMBL/GenBank/DDBJ whole genome shotgun (WGS) entry which is preliminary data.</text>
</comment>
<gene>
    <name evidence="2" type="ORF">BGW36DRAFT_363656</name>
</gene>
<accession>A0AAD4KHJ1</accession>
<keyword evidence="3" id="KW-1185">Reference proteome</keyword>
<feature type="signal peptide" evidence="1">
    <location>
        <begin position="1"/>
        <end position="23"/>
    </location>
</feature>
<feature type="chain" id="PRO_5042267595" evidence="1">
    <location>
        <begin position="24"/>
        <end position="124"/>
    </location>
</feature>
<dbReference type="GeneID" id="70244774"/>
<sequence length="124" mass="13447">MAHKSHLFALLALPLSSVDSGFAFYAYEGDEFHGSEIHYKDGLAFIGIAETSGYDRLTQLLLSSGEKSGSVYYLVANPQDSARAWVNELIFVPNYPLGSAGGMTVSFTKKATSSQAVGGWEWDE</sequence>
<protein>
    <submittedName>
        <fullName evidence="2">Uncharacterized protein</fullName>
    </submittedName>
</protein>
<dbReference type="RefSeq" id="XP_046067416.1">
    <property type="nucleotide sequence ID" value="XM_046214487.1"/>
</dbReference>
<dbReference type="AlphaFoldDB" id="A0AAD4KHJ1"/>
<evidence type="ECO:0000313" key="3">
    <source>
        <dbReference type="Proteomes" id="UP001201262"/>
    </source>
</evidence>
<keyword evidence="1" id="KW-0732">Signal</keyword>
<proteinExistence type="predicted"/>
<name>A0AAD4KHJ1_9EURO</name>